<dbReference type="CDD" id="cd05466">
    <property type="entry name" value="PBP2_LTTR_substrate"/>
    <property type="match status" value="1"/>
</dbReference>
<dbReference type="Pfam" id="PF00126">
    <property type="entry name" value="HTH_1"/>
    <property type="match status" value="1"/>
</dbReference>
<dbReference type="SUPFAM" id="SSF53850">
    <property type="entry name" value="Periplasmic binding protein-like II"/>
    <property type="match status" value="1"/>
</dbReference>
<evidence type="ECO:0000313" key="6">
    <source>
        <dbReference type="EMBL" id="MBC5682414.1"/>
    </source>
</evidence>
<evidence type="ECO:0000256" key="4">
    <source>
        <dbReference type="ARBA" id="ARBA00023163"/>
    </source>
</evidence>
<dbReference type="InterPro" id="IPR036388">
    <property type="entry name" value="WH-like_DNA-bd_sf"/>
</dbReference>
<dbReference type="RefSeq" id="WP_117990200.1">
    <property type="nucleotide sequence ID" value="NZ_JACOPE010000001.1"/>
</dbReference>
<dbReference type="PROSITE" id="PS50931">
    <property type="entry name" value="HTH_LYSR"/>
    <property type="match status" value="1"/>
</dbReference>
<dbReference type="PANTHER" id="PTHR30126">
    <property type="entry name" value="HTH-TYPE TRANSCRIPTIONAL REGULATOR"/>
    <property type="match status" value="1"/>
</dbReference>
<keyword evidence="2" id="KW-0805">Transcription regulation</keyword>
<accession>A0ABR7G4R3</accession>
<organism evidence="6 7">
    <name type="scientific">Ruminococcus hominis</name>
    <dbReference type="NCBI Taxonomy" id="2763065"/>
    <lineage>
        <taxon>Bacteria</taxon>
        <taxon>Bacillati</taxon>
        <taxon>Bacillota</taxon>
        <taxon>Clostridia</taxon>
        <taxon>Eubacteriales</taxon>
        <taxon>Oscillospiraceae</taxon>
        <taxon>Ruminococcus</taxon>
    </lineage>
</organism>
<comment type="similarity">
    <text evidence="1">Belongs to the LysR transcriptional regulatory family.</text>
</comment>
<dbReference type="Gene3D" id="1.10.10.10">
    <property type="entry name" value="Winged helix-like DNA-binding domain superfamily/Winged helix DNA-binding domain"/>
    <property type="match status" value="1"/>
</dbReference>
<protein>
    <submittedName>
        <fullName evidence="6">LysR family transcriptional regulator</fullName>
    </submittedName>
</protein>
<keyword evidence="3" id="KW-0238">DNA-binding</keyword>
<dbReference type="SUPFAM" id="SSF46785">
    <property type="entry name" value="Winged helix' DNA-binding domain"/>
    <property type="match status" value="1"/>
</dbReference>
<dbReference type="PANTHER" id="PTHR30126:SF64">
    <property type="entry name" value="HTH-TYPE TRANSCRIPTIONAL REGULATOR CITR"/>
    <property type="match status" value="1"/>
</dbReference>
<sequence>MEITYDYYRIFYYVAMYKSFSKAAKALMSNQPNVTHFMNNLENQLGCKLFVRSNRGVTLTAEGQKLYQHVSIAYQHIHTAEMELANEQSMESGSITISASEIALHLLLLPILGKFHKKYPGIRLRILNHSTPQAIQAVREGVVDFAVVTTPLKAKKPLKSISLMEFQEIVVGNETFADIQEAICLEEIAKNPLICLGKQSTTYEFYSKFFLEHNLVLEPDTEVETIDQVLPMIMNGLGIGFLPEPFARNVINEKKVYEIPMVETIPKREICLVENHNFPPSIAAETLKKMLM</sequence>
<dbReference type="Pfam" id="PF03466">
    <property type="entry name" value="LysR_substrate"/>
    <property type="match status" value="1"/>
</dbReference>
<dbReference type="InterPro" id="IPR036390">
    <property type="entry name" value="WH_DNA-bd_sf"/>
</dbReference>
<keyword evidence="7" id="KW-1185">Reference proteome</keyword>
<reference evidence="6 7" key="1">
    <citation type="submission" date="2020-08" db="EMBL/GenBank/DDBJ databases">
        <title>Genome public.</title>
        <authorList>
            <person name="Liu C."/>
            <person name="Sun Q."/>
        </authorList>
    </citation>
    <scope>NUCLEOTIDE SEQUENCE [LARGE SCALE GENOMIC DNA]</scope>
    <source>
        <strain evidence="6 7">NSJ-13</strain>
    </source>
</reference>
<feature type="domain" description="HTH lysR-type" evidence="5">
    <location>
        <begin position="9"/>
        <end position="60"/>
    </location>
</feature>
<evidence type="ECO:0000256" key="2">
    <source>
        <dbReference type="ARBA" id="ARBA00023015"/>
    </source>
</evidence>
<dbReference type="InterPro" id="IPR005119">
    <property type="entry name" value="LysR_subst-bd"/>
</dbReference>
<keyword evidence="4" id="KW-0804">Transcription</keyword>
<evidence type="ECO:0000256" key="3">
    <source>
        <dbReference type="ARBA" id="ARBA00023125"/>
    </source>
</evidence>
<evidence type="ECO:0000259" key="5">
    <source>
        <dbReference type="PROSITE" id="PS50931"/>
    </source>
</evidence>
<evidence type="ECO:0000313" key="7">
    <source>
        <dbReference type="Proteomes" id="UP000631576"/>
    </source>
</evidence>
<dbReference type="InterPro" id="IPR000847">
    <property type="entry name" value="LysR_HTH_N"/>
</dbReference>
<gene>
    <name evidence="6" type="ORF">H8S40_02275</name>
</gene>
<dbReference type="PRINTS" id="PR00039">
    <property type="entry name" value="HTHLYSR"/>
</dbReference>
<evidence type="ECO:0000256" key="1">
    <source>
        <dbReference type="ARBA" id="ARBA00009437"/>
    </source>
</evidence>
<proteinExistence type="inferred from homology"/>
<comment type="caution">
    <text evidence="6">The sequence shown here is derived from an EMBL/GenBank/DDBJ whole genome shotgun (WGS) entry which is preliminary data.</text>
</comment>
<dbReference type="EMBL" id="JACOPE010000001">
    <property type="protein sequence ID" value="MBC5682414.1"/>
    <property type="molecule type" value="Genomic_DNA"/>
</dbReference>
<name>A0ABR7G4R3_9FIRM</name>
<dbReference type="Gene3D" id="3.40.190.290">
    <property type="match status" value="1"/>
</dbReference>
<dbReference type="Proteomes" id="UP000631576">
    <property type="component" value="Unassembled WGS sequence"/>
</dbReference>